<gene>
    <name evidence="1" type="ORF">GR167_04325</name>
</gene>
<proteinExistence type="predicted"/>
<protein>
    <submittedName>
        <fullName evidence="1">Uncharacterized protein</fullName>
    </submittedName>
</protein>
<comment type="caution">
    <text evidence="1">The sequence shown here is derived from an EMBL/GenBank/DDBJ whole genome shotgun (WGS) entry which is preliminary data.</text>
</comment>
<sequence length="106" mass="11099">MATGLLAGCGVKEKIRGDNNRVAFDGIYFKSHLTADKADNMAFAVTVAGASQNIAAAREAGRYEATKYCVNNFGNSEVDWTAGPDAPLGALVISDDTLNLAGRCRG</sequence>
<dbReference type="EMBL" id="WWEN01000002">
    <property type="protein sequence ID" value="MYM54518.1"/>
    <property type="molecule type" value="Genomic_DNA"/>
</dbReference>
<dbReference type="Proteomes" id="UP000479043">
    <property type="component" value="Unassembled WGS sequence"/>
</dbReference>
<evidence type="ECO:0000313" key="2">
    <source>
        <dbReference type="Proteomes" id="UP000479043"/>
    </source>
</evidence>
<dbReference type="AlphaFoldDB" id="A0A6L8LF27"/>
<name>A0A6L8LF27_9RHOB</name>
<evidence type="ECO:0000313" key="1">
    <source>
        <dbReference type="EMBL" id="MYM54518.1"/>
    </source>
</evidence>
<accession>A0A6L8LF27</accession>
<keyword evidence="2" id="KW-1185">Reference proteome</keyword>
<reference evidence="1 2" key="1">
    <citation type="submission" date="2020-01" db="EMBL/GenBank/DDBJ databases">
        <authorList>
            <person name="Chen S."/>
        </authorList>
    </citation>
    <scope>NUCLEOTIDE SEQUENCE [LARGE SCALE GENOMIC DNA]</scope>
    <source>
        <strain evidence="1 2">GS-10</strain>
    </source>
</reference>
<organism evidence="1 2">
    <name type="scientific">Thalassovita mangrovi</name>
    <dbReference type="NCBI Taxonomy" id="2692236"/>
    <lineage>
        <taxon>Bacteria</taxon>
        <taxon>Pseudomonadati</taxon>
        <taxon>Pseudomonadota</taxon>
        <taxon>Alphaproteobacteria</taxon>
        <taxon>Rhodobacterales</taxon>
        <taxon>Roseobacteraceae</taxon>
        <taxon>Thalassovita</taxon>
    </lineage>
</organism>